<reference evidence="6" key="1">
    <citation type="journal article" date="2014" name="Int. J. Syst. Evol. Microbiol.">
        <title>Complete genome sequence of Corynebacterium casei LMG S-19264T (=DSM 44701T), isolated from a smear-ripened cheese.</title>
        <authorList>
            <consortium name="US DOE Joint Genome Institute (JGI-PGF)"/>
            <person name="Walter F."/>
            <person name="Albersmeier A."/>
            <person name="Kalinowski J."/>
            <person name="Ruckert C."/>
        </authorList>
    </citation>
    <scope>NUCLEOTIDE SEQUENCE</scope>
    <source>
        <strain evidence="6">KCTC 42650</strain>
    </source>
</reference>
<dbReference type="InterPro" id="IPR006311">
    <property type="entry name" value="TAT_signal"/>
</dbReference>
<keyword evidence="3" id="KW-0732">Signal</keyword>
<feature type="domain" description="Plastocyanin-like" evidence="4">
    <location>
        <begin position="349"/>
        <end position="454"/>
    </location>
</feature>
<dbReference type="GO" id="GO:0016491">
    <property type="term" value="F:oxidoreductase activity"/>
    <property type="evidence" value="ECO:0007669"/>
    <property type="project" value="UniProtKB-KW"/>
</dbReference>
<proteinExistence type="predicted"/>
<dbReference type="InterPro" id="IPR008972">
    <property type="entry name" value="Cupredoxin"/>
</dbReference>
<sequence>MPLTRRALLGSLAATTLVPALAGATSLPRLQARPGRRQLAPEGYPDTEIWGYDGIAPGPVIRVAQGARVQRQLVNALPQATAVHWHGIRIDNAMDGVPHLTQAAVEPGASFDYDFTVPDAGSYWYHAHNHSSEQVARGLHGLLIVDEADAPDVDHDLPLAIDDWRLERADASISGGFDNMHDLSHEGRLGNLVTVNGSFDPSVKVARGDRLRLRLANVANARIFEIGLNGLEGWLVALDGMPLEPVVPVSGSFTLAPAQRADLIVDVTGEAADLLSIEPGGGYGLMRFEVAPGTRARRGTPAALPPNPLPVIANAAAAPLHTMRLMGGMMSGMAGGRLGSTEMNARELAQLGKFWALNGQVDMGHDPFLDLSRGETLRIAFVNETVFPHGMHTHGHHFRTIAADGSLGPWRDTVLVQPRETVQIAMVADNPGKWMLHCHMLEHAAAGMMSWFRVT</sequence>
<name>A0A8J3GYN9_9RHOB</name>
<feature type="chain" id="PRO_5035203044" evidence="3">
    <location>
        <begin position="23"/>
        <end position="455"/>
    </location>
</feature>
<keyword evidence="2" id="KW-0560">Oxidoreductase</keyword>
<feature type="signal peptide" evidence="3">
    <location>
        <begin position="1"/>
        <end position="22"/>
    </location>
</feature>
<evidence type="ECO:0000256" key="1">
    <source>
        <dbReference type="ARBA" id="ARBA00022723"/>
    </source>
</evidence>
<dbReference type="AlphaFoldDB" id="A0A8J3GYN9"/>
<keyword evidence="7" id="KW-1185">Reference proteome</keyword>
<evidence type="ECO:0000259" key="5">
    <source>
        <dbReference type="Pfam" id="PF07732"/>
    </source>
</evidence>
<feature type="domain" description="Plastocyanin-like" evidence="5">
    <location>
        <begin position="38"/>
        <end position="148"/>
    </location>
</feature>
<dbReference type="RefSeq" id="WP_189680505.1">
    <property type="nucleotide sequence ID" value="NZ_BNCJ01000006.1"/>
</dbReference>
<dbReference type="InterPro" id="IPR011707">
    <property type="entry name" value="Cu-oxidase-like_N"/>
</dbReference>
<organism evidence="6 7">
    <name type="scientific">Seohaeicola zhoushanensis</name>
    <dbReference type="NCBI Taxonomy" id="1569283"/>
    <lineage>
        <taxon>Bacteria</taxon>
        <taxon>Pseudomonadati</taxon>
        <taxon>Pseudomonadota</taxon>
        <taxon>Alphaproteobacteria</taxon>
        <taxon>Rhodobacterales</taxon>
        <taxon>Roseobacteraceae</taxon>
        <taxon>Seohaeicola</taxon>
    </lineage>
</organism>
<evidence type="ECO:0000259" key="4">
    <source>
        <dbReference type="Pfam" id="PF07731"/>
    </source>
</evidence>
<dbReference type="Pfam" id="PF07732">
    <property type="entry name" value="Cu-oxidase_3"/>
    <property type="match status" value="1"/>
</dbReference>
<evidence type="ECO:0000256" key="2">
    <source>
        <dbReference type="ARBA" id="ARBA00023002"/>
    </source>
</evidence>
<dbReference type="PANTHER" id="PTHR11709">
    <property type="entry name" value="MULTI-COPPER OXIDASE"/>
    <property type="match status" value="1"/>
</dbReference>
<dbReference type="SUPFAM" id="SSF49503">
    <property type="entry name" value="Cupredoxins"/>
    <property type="match status" value="3"/>
</dbReference>
<dbReference type="EMBL" id="BNCJ01000006">
    <property type="protein sequence ID" value="GHF53063.1"/>
    <property type="molecule type" value="Genomic_DNA"/>
</dbReference>
<evidence type="ECO:0000313" key="7">
    <source>
        <dbReference type="Proteomes" id="UP000626220"/>
    </source>
</evidence>
<dbReference type="InterPro" id="IPR045087">
    <property type="entry name" value="Cu-oxidase_fam"/>
</dbReference>
<dbReference type="Pfam" id="PF07731">
    <property type="entry name" value="Cu-oxidase_2"/>
    <property type="match status" value="1"/>
</dbReference>
<dbReference type="PROSITE" id="PS00080">
    <property type="entry name" value="MULTICOPPER_OXIDASE2"/>
    <property type="match status" value="1"/>
</dbReference>
<dbReference type="PROSITE" id="PS51318">
    <property type="entry name" value="TAT"/>
    <property type="match status" value="1"/>
</dbReference>
<gene>
    <name evidence="6" type="ORF">GCM10017056_25790</name>
</gene>
<accession>A0A8J3GYN9</accession>
<dbReference type="InterPro" id="IPR002355">
    <property type="entry name" value="Cu_oxidase_Cu_BS"/>
</dbReference>
<evidence type="ECO:0000256" key="3">
    <source>
        <dbReference type="SAM" id="SignalP"/>
    </source>
</evidence>
<dbReference type="CDD" id="cd13861">
    <property type="entry name" value="CuRO_1_CumA_like"/>
    <property type="match status" value="1"/>
</dbReference>
<dbReference type="PROSITE" id="PS00079">
    <property type="entry name" value="MULTICOPPER_OXIDASE1"/>
    <property type="match status" value="1"/>
</dbReference>
<evidence type="ECO:0000313" key="6">
    <source>
        <dbReference type="EMBL" id="GHF53063.1"/>
    </source>
</evidence>
<dbReference type="InterPro" id="IPR033138">
    <property type="entry name" value="Cu_oxidase_CS"/>
</dbReference>
<dbReference type="InterPro" id="IPR011706">
    <property type="entry name" value="Cu-oxidase_C"/>
</dbReference>
<dbReference type="Proteomes" id="UP000626220">
    <property type="component" value="Unassembled WGS sequence"/>
</dbReference>
<keyword evidence="1" id="KW-0479">Metal-binding</keyword>
<comment type="caution">
    <text evidence="6">The sequence shown here is derived from an EMBL/GenBank/DDBJ whole genome shotgun (WGS) entry which is preliminary data.</text>
</comment>
<protein>
    <submittedName>
        <fullName evidence="6">Oxidoreductase</fullName>
    </submittedName>
</protein>
<dbReference type="PANTHER" id="PTHR11709:SF2">
    <property type="entry name" value="MULTICOPPER OXIDASE LPR1"/>
    <property type="match status" value="1"/>
</dbReference>
<dbReference type="GO" id="GO:0005507">
    <property type="term" value="F:copper ion binding"/>
    <property type="evidence" value="ECO:0007669"/>
    <property type="project" value="InterPro"/>
</dbReference>
<dbReference type="Gene3D" id="2.60.40.420">
    <property type="entry name" value="Cupredoxins - blue copper proteins"/>
    <property type="match status" value="3"/>
</dbReference>
<reference evidence="6" key="2">
    <citation type="submission" date="2020-09" db="EMBL/GenBank/DDBJ databases">
        <authorList>
            <person name="Sun Q."/>
            <person name="Kim S."/>
        </authorList>
    </citation>
    <scope>NUCLEOTIDE SEQUENCE</scope>
    <source>
        <strain evidence="6">KCTC 42650</strain>
    </source>
</reference>